<name>A0ABR0WES0_REHGL</name>
<keyword evidence="3" id="KW-1185">Reference proteome</keyword>
<dbReference type="Proteomes" id="UP001318860">
    <property type="component" value="Unassembled WGS sequence"/>
</dbReference>
<evidence type="ECO:0000313" key="3">
    <source>
        <dbReference type="Proteomes" id="UP001318860"/>
    </source>
</evidence>
<dbReference type="PANTHER" id="PTHR35094">
    <property type="entry name" value="LEUCINE-RICH REPEAT EXTENSIN-LIKE PROTEIN 2"/>
    <property type="match status" value="1"/>
</dbReference>
<feature type="chain" id="PRO_5045869856" evidence="1">
    <location>
        <begin position="29"/>
        <end position="170"/>
    </location>
</feature>
<gene>
    <name evidence="2" type="ORF">DH2020_019956</name>
</gene>
<dbReference type="EMBL" id="JABTTQ020000011">
    <property type="protein sequence ID" value="KAK6146087.1"/>
    <property type="molecule type" value="Genomic_DNA"/>
</dbReference>
<evidence type="ECO:0000256" key="1">
    <source>
        <dbReference type="SAM" id="SignalP"/>
    </source>
</evidence>
<accession>A0ABR0WES0</accession>
<reference evidence="2 3" key="1">
    <citation type="journal article" date="2021" name="Comput. Struct. Biotechnol. J.">
        <title>De novo genome assembly of the potent medicinal plant Rehmannia glutinosa using nanopore technology.</title>
        <authorList>
            <person name="Ma L."/>
            <person name="Dong C."/>
            <person name="Song C."/>
            <person name="Wang X."/>
            <person name="Zheng X."/>
            <person name="Niu Y."/>
            <person name="Chen S."/>
            <person name="Feng W."/>
        </authorList>
    </citation>
    <scope>NUCLEOTIDE SEQUENCE [LARGE SCALE GENOMIC DNA]</scope>
    <source>
        <strain evidence="2">DH-2019</strain>
    </source>
</reference>
<organism evidence="2 3">
    <name type="scientific">Rehmannia glutinosa</name>
    <name type="common">Chinese foxglove</name>
    <dbReference type="NCBI Taxonomy" id="99300"/>
    <lineage>
        <taxon>Eukaryota</taxon>
        <taxon>Viridiplantae</taxon>
        <taxon>Streptophyta</taxon>
        <taxon>Embryophyta</taxon>
        <taxon>Tracheophyta</taxon>
        <taxon>Spermatophyta</taxon>
        <taxon>Magnoliopsida</taxon>
        <taxon>eudicotyledons</taxon>
        <taxon>Gunneridae</taxon>
        <taxon>Pentapetalae</taxon>
        <taxon>asterids</taxon>
        <taxon>lamiids</taxon>
        <taxon>Lamiales</taxon>
        <taxon>Orobanchaceae</taxon>
        <taxon>Rehmannieae</taxon>
        <taxon>Rehmannia</taxon>
    </lineage>
</organism>
<sequence length="170" mass="18385">MDVLKHKCTTILLMVLVFKFSVLITASASFSDLSIKCGECPCLNPCSQQQPPPLSPPPPSPPPPPPPVQYCNPPPPRFVYMAAISPPPPPRFVYVTGAPGNLYPTDDPFNLQIYSNASHDSLRILGAFVLVGLSALQLLVHSNMCVSTNNSMLKFVDQPCLNRLAAIDTV</sequence>
<evidence type="ECO:0000313" key="2">
    <source>
        <dbReference type="EMBL" id="KAK6146087.1"/>
    </source>
</evidence>
<protein>
    <submittedName>
        <fullName evidence="2">Uncharacterized protein</fullName>
    </submittedName>
</protein>
<dbReference type="PANTHER" id="PTHR35094:SF7">
    <property type="entry name" value="LEUCINE-RICH REPEAT EXTENSIN-LIKE PROTEIN 2"/>
    <property type="match status" value="1"/>
</dbReference>
<comment type="caution">
    <text evidence="2">The sequence shown here is derived from an EMBL/GenBank/DDBJ whole genome shotgun (WGS) entry which is preliminary data.</text>
</comment>
<proteinExistence type="predicted"/>
<keyword evidence="1" id="KW-0732">Signal</keyword>
<feature type="signal peptide" evidence="1">
    <location>
        <begin position="1"/>
        <end position="28"/>
    </location>
</feature>